<organism evidence="1">
    <name type="scientific">marine sediment metagenome</name>
    <dbReference type="NCBI Taxonomy" id="412755"/>
    <lineage>
        <taxon>unclassified sequences</taxon>
        <taxon>metagenomes</taxon>
        <taxon>ecological metagenomes</taxon>
    </lineage>
</organism>
<protein>
    <submittedName>
        <fullName evidence="1">Uncharacterized protein</fullName>
    </submittedName>
</protein>
<sequence length="31" mass="3792">MRNTIEDYVRADQTARTWKRLGIDRLDRKIT</sequence>
<name>A0A0F9G7H8_9ZZZZ</name>
<comment type="caution">
    <text evidence="1">The sequence shown here is derived from an EMBL/GenBank/DDBJ whole genome shotgun (WGS) entry which is preliminary data.</text>
</comment>
<dbReference type="AlphaFoldDB" id="A0A0F9G7H8"/>
<gene>
    <name evidence="1" type="ORF">LCGC14_1862400</name>
</gene>
<proteinExistence type="predicted"/>
<accession>A0A0F9G7H8</accession>
<feature type="non-terminal residue" evidence="1">
    <location>
        <position position="31"/>
    </location>
</feature>
<dbReference type="EMBL" id="LAZR01018867">
    <property type="protein sequence ID" value="KKL94668.1"/>
    <property type="molecule type" value="Genomic_DNA"/>
</dbReference>
<reference evidence="1" key="1">
    <citation type="journal article" date="2015" name="Nature">
        <title>Complex archaea that bridge the gap between prokaryotes and eukaryotes.</title>
        <authorList>
            <person name="Spang A."/>
            <person name="Saw J.H."/>
            <person name="Jorgensen S.L."/>
            <person name="Zaremba-Niedzwiedzka K."/>
            <person name="Martijn J."/>
            <person name="Lind A.E."/>
            <person name="van Eijk R."/>
            <person name="Schleper C."/>
            <person name="Guy L."/>
            <person name="Ettema T.J."/>
        </authorList>
    </citation>
    <scope>NUCLEOTIDE SEQUENCE</scope>
</reference>
<evidence type="ECO:0000313" key="1">
    <source>
        <dbReference type="EMBL" id="KKL94668.1"/>
    </source>
</evidence>